<gene>
    <name evidence="2" type="ORF">FIV42_22435</name>
</gene>
<evidence type="ECO:0008006" key="4">
    <source>
        <dbReference type="Google" id="ProtNLM"/>
    </source>
</evidence>
<dbReference type="AlphaFoldDB" id="A0A4Y6PYT8"/>
<sequence>MKTFKKLLAILLVSTACSGLIVACGGSEEDDCLSDEDCAAGELCDQTDKVCRFSCETDADCTVEGEVCDTDRTNSGGVCVLGDTEPECTTDDDCAEGETCNTETGMCEGTEPECTTDDDCAEGETCNTDSGMCEVATIYGFAQITDVSDTTNDALCGDSLDDPGSDLYGIELTSADGSSSFWAQWVYDGVNHSTDLASPAGVIDGTAPGLDAEDCPEAGFSDSVVALGCGGSLIVEFVDDQGTAVDILPGDTITVYEYGAQCQTSPSADQDEWSVSICELNEDEALAGNCTGEVAVGSGNGLSDVTVPTDL</sequence>
<protein>
    <recommendedName>
        <fullName evidence="4">Disintegrin domain-containing protein</fullName>
    </recommendedName>
</protein>
<dbReference type="Proteomes" id="UP000315995">
    <property type="component" value="Chromosome"/>
</dbReference>
<dbReference type="OrthoDB" id="5492704at2"/>
<accession>A0A5B8YAG1</accession>
<keyword evidence="1" id="KW-0732">Signal</keyword>
<evidence type="ECO:0000256" key="1">
    <source>
        <dbReference type="SAM" id="SignalP"/>
    </source>
</evidence>
<proteinExistence type="predicted"/>
<organism evidence="2 3">
    <name type="scientific">Persicimonas caeni</name>
    <dbReference type="NCBI Taxonomy" id="2292766"/>
    <lineage>
        <taxon>Bacteria</taxon>
        <taxon>Deltaproteobacteria</taxon>
        <taxon>Bradymonadales</taxon>
        <taxon>Bradymonadaceae</taxon>
        <taxon>Persicimonas</taxon>
    </lineage>
</organism>
<dbReference type="PROSITE" id="PS51257">
    <property type="entry name" value="PROKAR_LIPOPROTEIN"/>
    <property type="match status" value="1"/>
</dbReference>
<dbReference type="NCBIfam" id="TIGR04201">
    <property type="entry name" value="Myxo_Cys_RPT"/>
    <property type="match status" value="2"/>
</dbReference>
<evidence type="ECO:0000313" key="3">
    <source>
        <dbReference type="Proteomes" id="UP000315995"/>
    </source>
</evidence>
<name>A0A4Y6PYT8_PERCE</name>
<dbReference type="RefSeq" id="WP_141199856.1">
    <property type="nucleotide sequence ID" value="NZ_CP041186.1"/>
</dbReference>
<evidence type="ECO:0000313" key="2">
    <source>
        <dbReference type="EMBL" id="QDG53400.1"/>
    </source>
</evidence>
<dbReference type="InterPro" id="IPR026435">
    <property type="entry name" value="Myxo_Cys_rpt"/>
</dbReference>
<feature type="chain" id="PRO_5030106710" description="Disintegrin domain-containing protein" evidence="1">
    <location>
        <begin position="24"/>
        <end position="311"/>
    </location>
</feature>
<feature type="signal peptide" evidence="1">
    <location>
        <begin position="1"/>
        <end position="23"/>
    </location>
</feature>
<accession>A0A4Y6PYT8</accession>
<keyword evidence="3" id="KW-1185">Reference proteome</keyword>
<reference evidence="2 3" key="1">
    <citation type="submission" date="2019-06" db="EMBL/GenBank/DDBJ databases">
        <title>Persicimonas caeni gen. nov., sp. nov., a predatory bacterium isolated from solar saltern.</title>
        <authorList>
            <person name="Wang S."/>
        </authorList>
    </citation>
    <scope>NUCLEOTIDE SEQUENCE [LARGE SCALE GENOMIC DNA]</scope>
    <source>
        <strain evidence="2 3">YN101</strain>
    </source>
</reference>
<dbReference type="EMBL" id="CP041186">
    <property type="protein sequence ID" value="QDG53400.1"/>
    <property type="molecule type" value="Genomic_DNA"/>
</dbReference>